<evidence type="ECO:0000256" key="1">
    <source>
        <dbReference type="ARBA" id="ARBA00008061"/>
    </source>
</evidence>
<reference evidence="6" key="2">
    <citation type="journal article" date="2021" name="PeerJ">
        <title>Extensive microbial diversity within the chicken gut microbiome revealed by metagenomics and culture.</title>
        <authorList>
            <person name="Gilroy R."/>
            <person name="Ravi A."/>
            <person name="Getino M."/>
            <person name="Pursley I."/>
            <person name="Horton D.L."/>
            <person name="Alikhan N.F."/>
            <person name="Baker D."/>
            <person name="Gharbi K."/>
            <person name="Hall N."/>
            <person name="Watson M."/>
            <person name="Adriaenssens E.M."/>
            <person name="Foster-Nyarko E."/>
            <person name="Jarju S."/>
            <person name="Secka A."/>
            <person name="Antonio M."/>
            <person name="Oren A."/>
            <person name="Chaudhuri R.R."/>
            <person name="La Ragione R."/>
            <person name="Hildebrand F."/>
            <person name="Pallen M.J."/>
        </authorList>
    </citation>
    <scope>NUCLEOTIDE SEQUENCE</scope>
    <source>
        <strain evidence="6">CHK176-6737</strain>
    </source>
</reference>
<proteinExistence type="inferred from homology"/>
<feature type="domain" description="Glycosyl hydrolase family 13 catalytic" evidence="5">
    <location>
        <begin position="13"/>
        <end position="415"/>
    </location>
</feature>
<dbReference type="PANTHER" id="PTHR10357">
    <property type="entry name" value="ALPHA-AMYLASE FAMILY MEMBER"/>
    <property type="match status" value="1"/>
</dbReference>
<dbReference type="FunFam" id="3.20.20.80:FF:000064">
    <property type="entry name" value="Oligo-1,6-glucosidase"/>
    <property type="match status" value="1"/>
</dbReference>
<keyword evidence="2" id="KW-0378">Hydrolase</keyword>
<evidence type="ECO:0000313" key="7">
    <source>
        <dbReference type="Proteomes" id="UP000824125"/>
    </source>
</evidence>
<gene>
    <name evidence="6" type="ORF">IAD23_02835</name>
</gene>
<dbReference type="SMART" id="SM00642">
    <property type="entry name" value="Aamy"/>
    <property type="match status" value="1"/>
</dbReference>
<name>A0A9D1MUH0_9FIRM</name>
<dbReference type="InterPro" id="IPR006047">
    <property type="entry name" value="GH13_cat_dom"/>
</dbReference>
<evidence type="ECO:0000256" key="2">
    <source>
        <dbReference type="ARBA" id="ARBA00022801"/>
    </source>
</evidence>
<evidence type="ECO:0000313" key="6">
    <source>
        <dbReference type="EMBL" id="HIU68879.1"/>
    </source>
</evidence>
<dbReference type="CDD" id="cd11333">
    <property type="entry name" value="AmyAc_SI_OligoGlu_DGase"/>
    <property type="match status" value="1"/>
</dbReference>
<evidence type="ECO:0000256" key="3">
    <source>
        <dbReference type="ARBA" id="ARBA00023180"/>
    </source>
</evidence>
<keyword evidence="4" id="KW-0326">Glycosidase</keyword>
<dbReference type="Proteomes" id="UP000824125">
    <property type="component" value="Unassembled WGS sequence"/>
</dbReference>
<comment type="similarity">
    <text evidence="1">Belongs to the glycosyl hydrolase 13 family.</text>
</comment>
<dbReference type="EMBL" id="DVNM01000015">
    <property type="protein sequence ID" value="HIU68879.1"/>
    <property type="molecule type" value="Genomic_DNA"/>
</dbReference>
<dbReference type="InterPro" id="IPR045857">
    <property type="entry name" value="O16G_dom_2"/>
</dbReference>
<dbReference type="SUPFAM" id="SSF51011">
    <property type="entry name" value="Glycosyl hydrolase domain"/>
    <property type="match status" value="1"/>
</dbReference>
<comment type="caution">
    <text evidence="6">The sequence shown here is derived from an EMBL/GenBank/DDBJ whole genome shotgun (WGS) entry which is preliminary data.</text>
</comment>
<dbReference type="SUPFAM" id="SSF51445">
    <property type="entry name" value="(Trans)glycosidases"/>
    <property type="match status" value="1"/>
</dbReference>
<dbReference type="GO" id="GO:0009313">
    <property type="term" value="P:oligosaccharide catabolic process"/>
    <property type="evidence" value="ECO:0007669"/>
    <property type="project" value="TreeGrafter"/>
</dbReference>
<dbReference type="Gene3D" id="3.20.20.80">
    <property type="entry name" value="Glycosidases"/>
    <property type="match status" value="1"/>
</dbReference>
<reference evidence="6" key="1">
    <citation type="submission" date="2020-10" db="EMBL/GenBank/DDBJ databases">
        <authorList>
            <person name="Gilroy R."/>
        </authorList>
    </citation>
    <scope>NUCLEOTIDE SEQUENCE</scope>
    <source>
        <strain evidence="6">CHK176-6737</strain>
    </source>
</reference>
<dbReference type="PANTHER" id="PTHR10357:SF179">
    <property type="entry name" value="NEUTRAL AND BASIC AMINO ACID TRANSPORT PROTEIN RBAT"/>
    <property type="match status" value="1"/>
</dbReference>
<dbReference type="GO" id="GO:0004556">
    <property type="term" value="F:alpha-amylase activity"/>
    <property type="evidence" value="ECO:0007669"/>
    <property type="project" value="TreeGrafter"/>
</dbReference>
<evidence type="ECO:0000256" key="4">
    <source>
        <dbReference type="ARBA" id="ARBA00023295"/>
    </source>
</evidence>
<organism evidence="6 7">
    <name type="scientific">Candidatus Scybalenecus merdavium</name>
    <dbReference type="NCBI Taxonomy" id="2840939"/>
    <lineage>
        <taxon>Bacteria</taxon>
        <taxon>Bacillati</taxon>
        <taxon>Bacillota</taxon>
        <taxon>Clostridia</taxon>
        <taxon>Eubacteriales</taxon>
        <taxon>Oscillospiraceae</taxon>
        <taxon>Oscillospiraceae incertae sedis</taxon>
        <taxon>Candidatus Scybalenecus</taxon>
    </lineage>
</organism>
<dbReference type="AlphaFoldDB" id="A0A9D1MUH0"/>
<keyword evidence="3" id="KW-0325">Glycoprotein</keyword>
<evidence type="ECO:0000259" key="5">
    <source>
        <dbReference type="SMART" id="SM00642"/>
    </source>
</evidence>
<dbReference type="Gene3D" id="2.60.40.1180">
    <property type="entry name" value="Golgi alpha-mannosidase II"/>
    <property type="match status" value="1"/>
</dbReference>
<dbReference type="InterPro" id="IPR017853">
    <property type="entry name" value="GH"/>
</dbReference>
<sequence>MNNSWYKDLVVYQIWPRSFCDGNGDGIGDLEGVYSKLDYLQDLGVNCIWFSPLYPSPNADYGYDIADYRDINPEYGDLDLFKKVLAGAHERGMKVIMDLVVNHTSDECAWFEASKDKNSPYADYYIWRKGKGPHQKRRPNNWISLFEGKAWEYDEKRGEYYLHIFAKKQPDLNHDNPKVREEVKDIMRFWLDMGVDGFREDVITFISKREGLPNGFPIPAACGMEHYLNGPNIHKYLTEYRRVMQEYDCFCVGEAPLMTPDTALKYITEGDKQELDMMFHFQHEEADCFMMDFLHTKFHLKKMKKAFSAWQQKLRGRAWNTLYLENHDHPRIISRYGSEQYRTESGKMLAAMYMLQQGTPFVYQGQEIGMTNISLPKLDMYVDVFAKNNFNNFKGLFGEEKCLELARVSTRDNSRTPMQWSGAQNAGFTTGTPWFYVNPNYKEINAEKEAADPNSILNFYKKLIRFRKASAVVRDGTYKEYYKNSPDLYVYERVLGQERLLVICSFTEKNVAFEAPAGYDLEKGERVLWNYESDSISGNGFKTRPYELRVYRFGA</sequence>
<accession>A0A9D1MUH0</accession>
<dbReference type="FunFam" id="3.90.400.10:FF:000001">
    <property type="entry name" value="Maltase A3, isoform A"/>
    <property type="match status" value="1"/>
</dbReference>
<dbReference type="Gene3D" id="3.90.400.10">
    <property type="entry name" value="Oligo-1,6-glucosidase, Domain 2"/>
    <property type="match status" value="1"/>
</dbReference>
<dbReference type="Pfam" id="PF00128">
    <property type="entry name" value="Alpha-amylase"/>
    <property type="match status" value="1"/>
</dbReference>
<dbReference type="InterPro" id="IPR013780">
    <property type="entry name" value="Glyco_hydro_b"/>
</dbReference>
<protein>
    <submittedName>
        <fullName evidence="6">Alpha-glucosidase</fullName>
    </submittedName>
</protein>